<protein>
    <submittedName>
        <fullName evidence="1">Uncharacterized protein</fullName>
    </submittedName>
</protein>
<sequence>MKFLSSYTRLNRFVPAVGLIRNGSMITAYNRYGTFPFRENRSPWTSVNDTISALSATNVLRNPACSCLAITVRHADLHSTSFPCFVRPFPRNRLHNLLVFPHRRSAGSWTPYIILRLTGSHKLSPLTNSKGMSPLANFSASWLIRTSGESLISSKTGPRATWPIVGVAFQGKNA</sequence>
<name>A0A6N2UHR5_9FIRM</name>
<organism evidence="1">
    <name type="scientific">Enterocloster bolteae</name>
    <dbReference type="NCBI Taxonomy" id="208479"/>
    <lineage>
        <taxon>Bacteria</taxon>
        <taxon>Bacillati</taxon>
        <taxon>Bacillota</taxon>
        <taxon>Clostridia</taxon>
        <taxon>Lachnospirales</taxon>
        <taxon>Lachnospiraceae</taxon>
        <taxon>Enterocloster</taxon>
    </lineage>
</organism>
<reference evidence="1" key="1">
    <citation type="submission" date="2019-11" db="EMBL/GenBank/DDBJ databases">
        <authorList>
            <person name="Feng L."/>
        </authorList>
    </citation>
    <scope>NUCLEOTIDE SEQUENCE</scope>
    <source>
        <strain evidence="1">CbolteaeLFYP116</strain>
    </source>
</reference>
<gene>
    <name evidence="1" type="ORF">CBLFYP116_02052</name>
</gene>
<dbReference type="EMBL" id="CACRTF010000011">
    <property type="protein sequence ID" value="VYT14796.1"/>
    <property type="molecule type" value="Genomic_DNA"/>
</dbReference>
<accession>A0A6N2UHR5</accession>
<dbReference type="AlphaFoldDB" id="A0A6N2UHR5"/>
<evidence type="ECO:0000313" key="1">
    <source>
        <dbReference type="EMBL" id="VYT14796.1"/>
    </source>
</evidence>
<proteinExistence type="predicted"/>